<proteinExistence type="predicted"/>
<accession>A0A081FTF8</accession>
<name>A0A081FTF8_9GAMM</name>
<dbReference type="EMBL" id="JMQN01000059">
    <property type="protein sequence ID" value="KEA61813.1"/>
    <property type="molecule type" value="Genomic_DNA"/>
</dbReference>
<comment type="caution">
    <text evidence="1">The sequence shown here is derived from an EMBL/GenBank/DDBJ whole genome shotgun (WGS) entry which is preliminary data.</text>
</comment>
<dbReference type="STRING" id="1232683.ADIMK_3960"/>
<organism evidence="1 2">
    <name type="scientific">Marinobacterium lacunae</name>
    <dbReference type="NCBI Taxonomy" id="1232683"/>
    <lineage>
        <taxon>Bacteria</taxon>
        <taxon>Pseudomonadati</taxon>
        <taxon>Pseudomonadota</taxon>
        <taxon>Gammaproteobacteria</taxon>
        <taxon>Oceanospirillales</taxon>
        <taxon>Oceanospirillaceae</taxon>
        <taxon>Marinobacterium</taxon>
    </lineage>
</organism>
<evidence type="ECO:0000313" key="2">
    <source>
        <dbReference type="Proteomes" id="UP000028252"/>
    </source>
</evidence>
<evidence type="ECO:0000313" key="1">
    <source>
        <dbReference type="EMBL" id="KEA61813.1"/>
    </source>
</evidence>
<gene>
    <name evidence="1" type="ORF">ADIMK_3960</name>
</gene>
<dbReference type="PATRIC" id="fig|1232683.4.peg.3896"/>
<dbReference type="AlphaFoldDB" id="A0A081FTF8"/>
<dbReference type="RefSeq" id="WP_156043014.1">
    <property type="nucleotide sequence ID" value="NZ_JMQN01000059.1"/>
</dbReference>
<sequence>MTSNLRVLLAHPLAIHTSNDQDARDGLVVHGGKIVELVALLLCGARRADAVMVGGGW</sequence>
<keyword evidence="2" id="KW-1185">Reference proteome</keyword>
<dbReference type="Proteomes" id="UP000028252">
    <property type="component" value="Unassembled WGS sequence"/>
</dbReference>
<reference evidence="1 2" key="1">
    <citation type="submission" date="2014-04" db="EMBL/GenBank/DDBJ databases">
        <title>Marinobacterium kochiensis sp. nov., isolated from sediment sample collected from Kochi backwaters in Kerala, India.</title>
        <authorList>
            <person name="Singh A."/>
            <person name="Pinnaka A.K."/>
        </authorList>
    </citation>
    <scope>NUCLEOTIDE SEQUENCE [LARGE SCALE GENOMIC DNA]</scope>
    <source>
        <strain evidence="1 2">AK27</strain>
    </source>
</reference>
<protein>
    <submittedName>
        <fullName evidence="1">Uncharacterized protein</fullName>
    </submittedName>
</protein>